<evidence type="ECO:0000256" key="4">
    <source>
        <dbReference type="ARBA" id="ARBA00015377"/>
    </source>
</evidence>
<evidence type="ECO:0000256" key="8">
    <source>
        <dbReference type="ARBA" id="ARBA00023204"/>
    </source>
</evidence>
<dbReference type="AlphaFoldDB" id="A0A5C3N915"/>
<comment type="catalytic activity">
    <reaction evidence="11">
        <text>a 6-O-methyl-2'-deoxyguanosine in DNA + L-cysteinyl-[protein] = S-methyl-L-cysteinyl-[protein] + a 2'-deoxyguanosine in DNA</text>
        <dbReference type="Rhea" id="RHEA:24000"/>
        <dbReference type="Rhea" id="RHEA-COMP:10131"/>
        <dbReference type="Rhea" id="RHEA-COMP:10132"/>
        <dbReference type="Rhea" id="RHEA-COMP:11367"/>
        <dbReference type="Rhea" id="RHEA-COMP:11368"/>
        <dbReference type="ChEBI" id="CHEBI:29950"/>
        <dbReference type="ChEBI" id="CHEBI:82612"/>
        <dbReference type="ChEBI" id="CHEBI:85445"/>
        <dbReference type="ChEBI" id="CHEBI:85448"/>
        <dbReference type="EC" id="2.1.1.63"/>
    </reaction>
</comment>
<dbReference type="Proteomes" id="UP000305948">
    <property type="component" value="Unassembled WGS sequence"/>
</dbReference>
<dbReference type="InterPro" id="IPR001497">
    <property type="entry name" value="MethylDNA_cys_MeTrfase_AS"/>
</dbReference>
<evidence type="ECO:0000256" key="7">
    <source>
        <dbReference type="ARBA" id="ARBA00022763"/>
    </source>
</evidence>
<evidence type="ECO:0000313" key="13">
    <source>
        <dbReference type="EMBL" id="TFK53327.1"/>
    </source>
</evidence>
<evidence type="ECO:0000256" key="2">
    <source>
        <dbReference type="ARBA" id="ARBA00008711"/>
    </source>
</evidence>
<dbReference type="GO" id="GO:0032259">
    <property type="term" value="P:methylation"/>
    <property type="evidence" value="ECO:0007669"/>
    <property type="project" value="UniProtKB-KW"/>
</dbReference>
<dbReference type="NCBIfam" id="TIGR00589">
    <property type="entry name" value="ogt"/>
    <property type="match status" value="1"/>
</dbReference>
<organism evidence="13 14">
    <name type="scientific">Heliocybe sulcata</name>
    <dbReference type="NCBI Taxonomy" id="5364"/>
    <lineage>
        <taxon>Eukaryota</taxon>
        <taxon>Fungi</taxon>
        <taxon>Dikarya</taxon>
        <taxon>Basidiomycota</taxon>
        <taxon>Agaricomycotina</taxon>
        <taxon>Agaricomycetes</taxon>
        <taxon>Gloeophyllales</taxon>
        <taxon>Gloeophyllaceae</taxon>
        <taxon>Heliocybe</taxon>
    </lineage>
</organism>
<dbReference type="GO" id="GO:0006281">
    <property type="term" value="P:DNA repair"/>
    <property type="evidence" value="ECO:0007669"/>
    <property type="project" value="UniProtKB-KW"/>
</dbReference>
<sequence>MLGISEFTYPLTQTDRDAFRTNSGKKVTDHQWAVYDHILQVPEGKVTTYKRVCLAIGAGSPRSVGSALRNNPFAPYVPCHRVVASNFFIGGFYGEWGTISKTGIVRAKSPTSGGGLQGERKLEILRNEGVFFDSQGYLRDRIGSLWKQ</sequence>
<evidence type="ECO:0000256" key="10">
    <source>
        <dbReference type="ARBA" id="ARBA00031621"/>
    </source>
</evidence>
<dbReference type="GO" id="GO:0003908">
    <property type="term" value="F:methylated-DNA-[protein]-cysteine S-methyltransferase activity"/>
    <property type="evidence" value="ECO:0007669"/>
    <property type="project" value="UniProtKB-EC"/>
</dbReference>
<keyword evidence="6 13" id="KW-0808">Transferase</keyword>
<evidence type="ECO:0000256" key="3">
    <source>
        <dbReference type="ARBA" id="ARBA00011918"/>
    </source>
</evidence>
<dbReference type="EMBL" id="ML213507">
    <property type="protein sequence ID" value="TFK53327.1"/>
    <property type="molecule type" value="Genomic_DNA"/>
</dbReference>
<evidence type="ECO:0000313" key="14">
    <source>
        <dbReference type="Proteomes" id="UP000305948"/>
    </source>
</evidence>
<name>A0A5C3N915_9AGAM</name>
<dbReference type="SUPFAM" id="SSF46767">
    <property type="entry name" value="Methylated DNA-protein cysteine methyltransferase, C-terminal domain"/>
    <property type="match status" value="1"/>
</dbReference>
<dbReference type="PANTHER" id="PTHR10815:SF13">
    <property type="entry name" value="METHYLATED-DNA--PROTEIN-CYSTEINE METHYLTRANSFERASE"/>
    <property type="match status" value="1"/>
</dbReference>
<evidence type="ECO:0000256" key="9">
    <source>
        <dbReference type="ARBA" id="ARBA00030795"/>
    </source>
</evidence>
<evidence type="ECO:0000256" key="6">
    <source>
        <dbReference type="ARBA" id="ARBA00022679"/>
    </source>
</evidence>
<gene>
    <name evidence="13" type="ORF">OE88DRAFT_1626234</name>
</gene>
<protein>
    <recommendedName>
        <fullName evidence="4">Methylated-DNA--protein-cysteine methyltransferase</fullName>
        <ecNumber evidence="3">2.1.1.63</ecNumber>
    </recommendedName>
    <alternativeName>
        <fullName evidence="9">6-O-methylguanine-DNA methyltransferase</fullName>
    </alternativeName>
    <alternativeName>
        <fullName evidence="10">O-6-methylguanine-DNA-alkyltransferase</fullName>
    </alternativeName>
</protein>
<dbReference type="InterPro" id="IPR014048">
    <property type="entry name" value="MethylDNA_cys_MeTrfase_DNA-bd"/>
</dbReference>
<dbReference type="InterPro" id="IPR036388">
    <property type="entry name" value="WH-like_DNA-bd_sf"/>
</dbReference>
<keyword evidence="7" id="KW-0227">DNA damage</keyword>
<dbReference type="Pfam" id="PF01035">
    <property type="entry name" value="DNA_binding_1"/>
    <property type="match status" value="1"/>
</dbReference>
<keyword evidence="8" id="KW-0234">DNA repair</keyword>
<comment type="similarity">
    <text evidence="2">Belongs to the MGMT family.</text>
</comment>
<keyword evidence="14" id="KW-1185">Reference proteome</keyword>
<dbReference type="PANTHER" id="PTHR10815">
    <property type="entry name" value="METHYLATED-DNA--PROTEIN-CYSTEINE METHYLTRANSFERASE"/>
    <property type="match status" value="1"/>
</dbReference>
<evidence type="ECO:0000256" key="1">
    <source>
        <dbReference type="ARBA" id="ARBA00001286"/>
    </source>
</evidence>
<comment type="catalytic activity">
    <reaction evidence="1">
        <text>a 4-O-methyl-thymidine in DNA + L-cysteinyl-[protein] = a thymidine in DNA + S-methyl-L-cysteinyl-[protein]</text>
        <dbReference type="Rhea" id="RHEA:53428"/>
        <dbReference type="Rhea" id="RHEA-COMP:10131"/>
        <dbReference type="Rhea" id="RHEA-COMP:10132"/>
        <dbReference type="Rhea" id="RHEA-COMP:13555"/>
        <dbReference type="Rhea" id="RHEA-COMP:13556"/>
        <dbReference type="ChEBI" id="CHEBI:29950"/>
        <dbReference type="ChEBI" id="CHEBI:82612"/>
        <dbReference type="ChEBI" id="CHEBI:137386"/>
        <dbReference type="ChEBI" id="CHEBI:137387"/>
        <dbReference type="EC" id="2.1.1.63"/>
    </reaction>
</comment>
<dbReference type="CDD" id="cd06445">
    <property type="entry name" value="ATase"/>
    <property type="match status" value="1"/>
</dbReference>
<dbReference type="OrthoDB" id="1907495at2759"/>
<evidence type="ECO:0000259" key="12">
    <source>
        <dbReference type="Pfam" id="PF01035"/>
    </source>
</evidence>
<dbReference type="STRING" id="5364.A0A5C3N915"/>
<evidence type="ECO:0000256" key="5">
    <source>
        <dbReference type="ARBA" id="ARBA00022603"/>
    </source>
</evidence>
<feature type="domain" description="Methylated-DNA-[protein]-cysteine S-methyltransferase DNA binding" evidence="12">
    <location>
        <begin position="30"/>
        <end position="102"/>
    </location>
</feature>
<dbReference type="InterPro" id="IPR036217">
    <property type="entry name" value="MethylDNA_cys_MeTrfase_DNAb"/>
</dbReference>
<dbReference type="Gene3D" id="1.10.10.10">
    <property type="entry name" value="Winged helix-like DNA-binding domain superfamily/Winged helix DNA-binding domain"/>
    <property type="match status" value="1"/>
</dbReference>
<reference evidence="13 14" key="1">
    <citation type="journal article" date="2019" name="Nat. Ecol. Evol.">
        <title>Megaphylogeny resolves global patterns of mushroom evolution.</title>
        <authorList>
            <person name="Varga T."/>
            <person name="Krizsan K."/>
            <person name="Foldi C."/>
            <person name="Dima B."/>
            <person name="Sanchez-Garcia M."/>
            <person name="Sanchez-Ramirez S."/>
            <person name="Szollosi G.J."/>
            <person name="Szarkandi J.G."/>
            <person name="Papp V."/>
            <person name="Albert L."/>
            <person name="Andreopoulos W."/>
            <person name="Angelini C."/>
            <person name="Antonin V."/>
            <person name="Barry K.W."/>
            <person name="Bougher N.L."/>
            <person name="Buchanan P."/>
            <person name="Buyck B."/>
            <person name="Bense V."/>
            <person name="Catcheside P."/>
            <person name="Chovatia M."/>
            <person name="Cooper J."/>
            <person name="Damon W."/>
            <person name="Desjardin D."/>
            <person name="Finy P."/>
            <person name="Geml J."/>
            <person name="Haridas S."/>
            <person name="Hughes K."/>
            <person name="Justo A."/>
            <person name="Karasinski D."/>
            <person name="Kautmanova I."/>
            <person name="Kiss B."/>
            <person name="Kocsube S."/>
            <person name="Kotiranta H."/>
            <person name="LaButti K.M."/>
            <person name="Lechner B.E."/>
            <person name="Liimatainen K."/>
            <person name="Lipzen A."/>
            <person name="Lukacs Z."/>
            <person name="Mihaltcheva S."/>
            <person name="Morgado L.N."/>
            <person name="Niskanen T."/>
            <person name="Noordeloos M.E."/>
            <person name="Ohm R.A."/>
            <person name="Ortiz-Santana B."/>
            <person name="Ovrebo C."/>
            <person name="Racz N."/>
            <person name="Riley R."/>
            <person name="Savchenko A."/>
            <person name="Shiryaev A."/>
            <person name="Soop K."/>
            <person name="Spirin V."/>
            <person name="Szebenyi C."/>
            <person name="Tomsovsky M."/>
            <person name="Tulloss R.E."/>
            <person name="Uehling J."/>
            <person name="Grigoriev I.V."/>
            <person name="Vagvolgyi C."/>
            <person name="Papp T."/>
            <person name="Martin F.M."/>
            <person name="Miettinen O."/>
            <person name="Hibbett D.S."/>
            <person name="Nagy L.G."/>
        </authorList>
    </citation>
    <scope>NUCLEOTIDE SEQUENCE [LARGE SCALE GENOMIC DNA]</scope>
    <source>
        <strain evidence="13 14">OMC1185</strain>
    </source>
</reference>
<keyword evidence="5 13" id="KW-0489">Methyltransferase</keyword>
<accession>A0A5C3N915</accession>
<evidence type="ECO:0000256" key="11">
    <source>
        <dbReference type="ARBA" id="ARBA00049348"/>
    </source>
</evidence>
<proteinExistence type="inferred from homology"/>
<dbReference type="EC" id="2.1.1.63" evidence="3"/>
<dbReference type="PROSITE" id="PS00374">
    <property type="entry name" value="MGMT"/>
    <property type="match status" value="1"/>
</dbReference>